<evidence type="ECO:0000313" key="4">
    <source>
        <dbReference type="Proteomes" id="UP000217790"/>
    </source>
</evidence>
<keyword evidence="4" id="KW-1185">Reference proteome</keyword>
<keyword evidence="2" id="KW-0472">Membrane</keyword>
<feature type="transmembrane region" description="Helical" evidence="2">
    <location>
        <begin position="55"/>
        <end position="72"/>
    </location>
</feature>
<feature type="transmembrane region" description="Helical" evidence="2">
    <location>
        <begin position="181"/>
        <end position="199"/>
    </location>
</feature>
<dbReference type="Proteomes" id="UP000217790">
    <property type="component" value="Unassembled WGS sequence"/>
</dbReference>
<name>A0A2H3DI22_ARMGA</name>
<feature type="transmembrane region" description="Helical" evidence="2">
    <location>
        <begin position="107"/>
        <end position="127"/>
    </location>
</feature>
<feature type="transmembrane region" description="Helical" evidence="2">
    <location>
        <begin position="139"/>
        <end position="160"/>
    </location>
</feature>
<accession>A0A2H3DI22</accession>
<dbReference type="AlphaFoldDB" id="A0A2H3DI22"/>
<sequence length="293" mass="32837">MIAETSCPESLTEPTGTKIDDIFLSLDTQFNEVLTNSLTHASRDNYQNYRRPRRIFIFIILMLYLFATYNFYCNTPILLALGIDATLSTVLADATLIWRCWIVWGRAWYVVLVPIACTTLAIIENMSSRILCAEQTVHWGVLYTSLILSTLLWCTILIVYRILRVGGLTAGMRVHHRLVEMLVESASFYSAVIVILLVFEVRNEVAGVYIEEFAIATRGMVPTILVGRIAAGHARPDDSWSENSSTSSLRFRTHSGSETDSLEMSAGYESDISPRIGLDLENGLDSLEDSTEC</sequence>
<protein>
    <recommendedName>
        <fullName evidence="5">Transmembrane protein</fullName>
    </recommendedName>
</protein>
<gene>
    <name evidence="3" type="ORF">ARMGADRAFT_1032524</name>
</gene>
<evidence type="ECO:0000256" key="1">
    <source>
        <dbReference type="SAM" id="MobiDB-lite"/>
    </source>
</evidence>
<keyword evidence="2" id="KW-0812">Transmembrane</keyword>
<dbReference type="EMBL" id="KZ293665">
    <property type="protein sequence ID" value="PBK90518.1"/>
    <property type="molecule type" value="Genomic_DNA"/>
</dbReference>
<dbReference type="InParanoid" id="A0A2H3DI22"/>
<evidence type="ECO:0008006" key="5">
    <source>
        <dbReference type="Google" id="ProtNLM"/>
    </source>
</evidence>
<keyword evidence="2" id="KW-1133">Transmembrane helix</keyword>
<feature type="region of interest" description="Disordered" evidence="1">
    <location>
        <begin position="234"/>
        <end position="293"/>
    </location>
</feature>
<proteinExistence type="predicted"/>
<evidence type="ECO:0000313" key="3">
    <source>
        <dbReference type="EMBL" id="PBK90518.1"/>
    </source>
</evidence>
<dbReference type="OrthoDB" id="2941194at2759"/>
<evidence type="ECO:0000256" key="2">
    <source>
        <dbReference type="SAM" id="Phobius"/>
    </source>
</evidence>
<reference evidence="4" key="1">
    <citation type="journal article" date="2017" name="Nat. Ecol. Evol.">
        <title>Genome expansion and lineage-specific genetic innovations in the forest pathogenic fungi Armillaria.</title>
        <authorList>
            <person name="Sipos G."/>
            <person name="Prasanna A.N."/>
            <person name="Walter M.C."/>
            <person name="O'Connor E."/>
            <person name="Balint B."/>
            <person name="Krizsan K."/>
            <person name="Kiss B."/>
            <person name="Hess J."/>
            <person name="Varga T."/>
            <person name="Slot J."/>
            <person name="Riley R."/>
            <person name="Boka B."/>
            <person name="Rigling D."/>
            <person name="Barry K."/>
            <person name="Lee J."/>
            <person name="Mihaltcheva S."/>
            <person name="LaButti K."/>
            <person name="Lipzen A."/>
            <person name="Waldron R."/>
            <person name="Moloney N.M."/>
            <person name="Sperisen C."/>
            <person name="Kredics L."/>
            <person name="Vagvoelgyi C."/>
            <person name="Patrignani A."/>
            <person name="Fitzpatrick D."/>
            <person name="Nagy I."/>
            <person name="Doyle S."/>
            <person name="Anderson J.B."/>
            <person name="Grigoriev I.V."/>
            <person name="Gueldener U."/>
            <person name="Muensterkoetter M."/>
            <person name="Nagy L.G."/>
        </authorList>
    </citation>
    <scope>NUCLEOTIDE SEQUENCE [LARGE SCALE GENOMIC DNA]</scope>
    <source>
        <strain evidence="4">Ar21-2</strain>
    </source>
</reference>
<organism evidence="3 4">
    <name type="scientific">Armillaria gallica</name>
    <name type="common">Bulbous honey fungus</name>
    <name type="synonym">Armillaria bulbosa</name>
    <dbReference type="NCBI Taxonomy" id="47427"/>
    <lineage>
        <taxon>Eukaryota</taxon>
        <taxon>Fungi</taxon>
        <taxon>Dikarya</taxon>
        <taxon>Basidiomycota</taxon>
        <taxon>Agaricomycotina</taxon>
        <taxon>Agaricomycetes</taxon>
        <taxon>Agaricomycetidae</taxon>
        <taxon>Agaricales</taxon>
        <taxon>Marasmiineae</taxon>
        <taxon>Physalacriaceae</taxon>
        <taxon>Armillaria</taxon>
    </lineage>
</organism>